<dbReference type="SUPFAM" id="SSF101353">
    <property type="entry name" value="Putative anticodon-binding domain of alanyl-tRNA synthetase (AlaRS)"/>
    <property type="match status" value="1"/>
</dbReference>
<evidence type="ECO:0000259" key="10">
    <source>
        <dbReference type="PROSITE" id="PS50860"/>
    </source>
</evidence>
<dbReference type="GO" id="GO:0000049">
    <property type="term" value="F:tRNA binding"/>
    <property type="evidence" value="ECO:0007669"/>
    <property type="project" value="UniProtKB-KW"/>
</dbReference>
<evidence type="ECO:0000256" key="1">
    <source>
        <dbReference type="ARBA" id="ARBA00008226"/>
    </source>
</evidence>
<comment type="similarity">
    <text evidence="1">Belongs to the class-II aminoacyl-tRNA synthetase family.</text>
</comment>
<dbReference type="PROSITE" id="PS50860">
    <property type="entry name" value="AA_TRNA_LIGASE_II_ALA"/>
    <property type="match status" value="1"/>
</dbReference>
<sequence>MNARDLKKFFVDFFISKDHAEIPSASLIPENDPSTLFVSAGIQPLVPYFLGTPHPYGKRLVNVQKCIRTGDIDEVGDCVHHTFFEMLGNWSLGDYFKTEMIPLSFEFLTQKLNIPVSKLAVSCFEGDADAPKDQETADIWQKLGISPQRIAFLPKKNNWWGPPGVTGPCGSDTEMFYWAATLSPPQVFDPSDSNWVEIWNDVLIQYFKNNSGVYEKLVQNNIDTGMGVERTLAVLNGLSDNYQTSIWQPIIKKIEEISGKKYGVIATPPLRGKQSPQSGKRNDVEIATSMTPRNDDIKSMRIIADHLRAAVFIIADSVEPSNKEAGYVLRRLIRRSIRHGKILGIEQNFCQDIAQTVLDNQENLAGFYPELDQNKNRILEVIGIEETKFRKTLNRGLIEINKLIIHKKNLSGKEAFNLYQSYGFPLELIEEELKKNGLSLDIVEFNQSKEDHAKQSQTLSAGKFKSGLADNSEIITKYHTATHLLHASLRKTLGDHVQQSGSNITSDRLRFDFSHTEKLNPDQLEKITNLINQQIKNKLIVTKEEKHFIDAQKEGALAFFGTKYPKIVTVYKIGDFSQEVCTGPHATNTGELGTFKIIKEESAGSGKRRIYAILK</sequence>
<evidence type="ECO:0000256" key="6">
    <source>
        <dbReference type="ARBA" id="ARBA00022840"/>
    </source>
</evidence>
<protein>
    <recommendedName>
        <fullName evidence="2">alanine--tRNA ligase</fullName>
        <ecNumber evidence="2">6.1.1.7</ecNumber>
    </recommendedName>
</protein>
<accession>A0A2M7ARE2</accession>
<dbReference type="InterPro" id="IPR018163">
    <property type="entry name" value="Thr/Ala-tRNA-synth_IIc_edit"/>
</dbReference>
<evidence type="ECO:0000256" key="2">
    <source>
        <dbReference type="ARBA" id="ARBA00013168"/>
    </source>
</evidence>
<dbReference type="PRINTS" id="PR00980">
    <property type="entry name" value="TRNASYNTHALA"/>
</dbReference>
<dbReference type="InterPro" id="IPR002318">
    <property type="entry name" value="Ala-tRNA-lgiase_IIc"/>
</dbReference>
<evidence type="ECO:0000313" key="12">
    <source>
        <dbReference type="Proteomes" id="UP000231407"/>
    </source>
</evidence>
<dbReference type="GO" id="GO:0004813">
    <property type="term" value="F:alanine-tRNA ligase activity"/>
    <property type="evidence" value="ECO:0007669"/>
    <property type="project" value="UniProtKB-EC"/>
</dbReference>
<dbReference type="InterPro" id="IPR018162">
    <property type="entry name" value="Ala-tRNA-ligase_IIc_anticod-bd"/>
</dbReference>
<keyword evidence="7" id="KW-0694">RNA-binding</keyword>
<dbReference type="AlphaFoldDB" id="A0A2M7ARE2"/>
<dbReference type="Gene3D" id="3.30.980.10">
    <property type="entry name" value="Threonyl-trna Synthetase, Chain A, domain 2"/>
    <property type="match status" value="1"/>
</dbReference>
<evidence type="ECO:0000313" key="11">
    <source>
        <dbReference type="EMBL" id="PIU73197.1"/>
    </source>
</evidence>
<dbReference type="Pfam" id="PF01411">
    <property type="entry name" value="tRNA-synt_2c"/>
    <property type="match status" value="1"/>
</dbReference>
<dbReference type="Gene3D" id="3.30.54.20">
    <property type="match status" value="1"/>
</dbReference>
<dbReference type="InterPro" id="IPR050058">
    <property type="entry name" value="Ala-tRNA_ligase"/>
</dbReference>
<dbReference type="InterPro" id="IPR012947">
    <property type="entry name" value="tRNA_SAD"/>
</dbReference>
<dbReference type="SMART" id="SM00863">
    <property type="entry name" value="tRNA_SAD"/>
    <property type="match status" value="1"/>
</dbReference>
<keyword evidence="4 11" id="KW-0436">Ligase</keyword>
<reference evidence="12" key="1">
    <citation type="submission" date="2017-09" db="EMBL/GenBank/DDBJ databases">
        <title>Depth-based differentiation of microbial function through sediment-hosted aquifers and enrichment of novel symbionts in the deep terrestrial subsurface.</title>
        <authorList>
            <person name="Probst A.J."/>
            <person name="Ladd B."/>
            <person name="Jarett J.K."/>
            <person name="Geller-Mcgrath D.E."/>
            <person name="Sieber C.M.K."/>
            <person name="Emerson J.B."/>
            <person name="Anantharaman K."/>
            <person name="Thomas B.C."/>
            <person name="Malmstrom R."/>
            <person name="Stieglmeier M."/>
            <person name="Klingl A."/>
            <person name="Woyke T."/>
            <person name="Ryan C.M."/>
            <person name="Banfield J.F."/>
        </authorList>
    </citation>
    <scope>NUCLEOTIDE SEQUENCE [LARGE SCALE GENOMIC DNA]</scope>
</reference>
<dbReference type="SUPFAM" id="SSF55186">
    <property type="entry name" value="ThrRS/AlaRS common domain"/>
    <property type="match status" value="1"/>
</dbReference>
<evidence type="ECO:0000256" key="9">
    <source>
        <dbReference type="ARBA" id="ARBA00023146"/>
    </source>
</evidence>
<dbReference type="GO" id="GO:0002161">
    <property type="term" value="F:aminoacyl-tRNA deacylase activity"/>
    <property type="evidence" value="ECO:0007669"/>
    <property type="project" value="TreeGrafter"/>
</dbReference>
<dbReference type="FunFam" id="3.30.980.10:FF:000004">
    <property type="entry name" value="Alanine--tRNA ligase, cytoplasmic"/>
    <property type="match status" value="1"/>
</dbReference>
<dbReference type="Pfam" id="PF07973">
    <property type="entry name" value="tRNA_SAD"/>
    <property type="match status" value="1"/>
</dbReference>
<gene>
    <name evidence="11" type="ORF">COS78_03625</name>
</gene>
<evidence type="ECO:0000256" key="8">
    <source>
        <dbReference type="ARBA" id="ARBA00022917"/>
    </source>
</evidence>
<keyword evidence="9" id="KW-0030">Aminoacyl-tRNA synthetase</keyword>
<feature type="domain" description="Alanyl-transfer RNA synthetases family profile" evidence="10">
    <location>
        <begin position="1"/>
        <end position="615"/>
    </location>
</feature>
<dbReference type="Proteomes" id="UP000231407">
    <property type="component" value="Unassembled WGS sequence"/>
</dbReference>
<keyword evidence="5" id="KW-0547">Nucleotide-binding</keyword>
<dbReference type="GO" id="GO:0005737">
    <property type="term" value="C:cytoplasm"/>
    <property type="evidence" value="ECO:0007669"/>
    <property type="project" value="InterPro"/>
</dbReference>
<dbReference type="GO" id="GO:0006419">
    <property type="term" value="P:alanyl-tRNA aminoacylation"/>
    <property type="evidence" value="ECO:0007669"/>
    <property type="project" value="InterPro"/>
</dbReference>
<evidence type="ECO:0000256" key="7">
    <source>
        <dbReference type="ARBA" id="ARBA00022884"/>
    </source>
</evidence>
<keyword evidence="6" id="KW-0067">ATP-binding</keyword>
<dbReference type="GO" id="GO:0005524">
    <property type="term" value="F:ATP binding"/>
    <property type="evidence" value="ECO:0007669"/>
    <property type="project" value="UniProtKB-KW"/>
</dbReference>
<comment type="caution">
    <text evidence="11">The sequence shown here is derived from an EMBL/GenBank/DDBJ whole genome shotgun (WGS) entry which is preliminary data.</text>
</comment>
<evidence type="ECO:0000256" key="4">
    <source>
        <dbReference type="ARBA" id="ARBA00022598"/>
    </source>
</evidence>
<dbReference type="Gene3D" id="3.30.930.10">
    <property type="entry name" value="Bira Bifunctional Protein, Domain 2"/>
    <property type="match status" value="1"/>
</dbReference>
<dbReference type="EMBL" id="PEWA01000050">
    <property type="protein sequence ID" value="PIU73197.1"/>
    <property type="molecule type" value="Genomic_DNA"/>
</dbReference>
<name>A0A2M7ARE2_9BACT</name>
<organism evidence="11 12">
    <name type="scientific">Candidatus Shapirobacteria bacterium CG06_land_8_20_14_3_00_40_12</name>
    <dbReference type="NCBI Taxonomy" id="1974881"/>
    <lineage>
        <taxon>Bacteria</taxon>
        <taxon>Candidatus Shapironibacteriota</taxon>
    </lineage>
</organism>
<dbReference type="InterPro" id="IPR018165">
    <property type="entry name" value="Ala-tRNA-synth_IIc_core"/>
</dbReference>
<dbReference type="SUPFAM" id="SSF55681">
    <property type="entry name" value="Class II aaRS and biotin synthetases"/>
    <property type="match status" value="1"/>
</dbReference>
<keyword evidence="8" id="KW-0648">Protein biosynthesis</keyword>
<dbReference type="InterPro" id="IPR045864">
    <property type="entry name" value="aa-tRNA-synth_II/BPL/LPL"/>
</dbReference>
<evidence type="ECO:0000256" key="5">
    <source>
        <dbReference type="ARBA" id="ARBA00022741"/>
    </source>
</evidence>
<dbReference type="CDD" id="cd00673">
    <property type="entry name" value="AlaRS_core"/>
    <property type="match status" value="1"/>
</dbReference>
<proteinExistence type="inferred from homology"/>
<dbReference type="PANTHER" id="PTHR11777:SF9">
    <property type="entry name" value="ALANINE--TRNA LIGASE, CYTOPLASMIC"/>
    <property type="match status" value="1"/>
</dbReference>
<keyword evidence="3" id="KW-0820">tRNA-binding</keyword>
<evidence type="ECO:0000256" key="3">
    <source>
        <dbReference type="ARBA" id="ARBA00022555"/>
    </source>
</evidence>
<dbReference type="EC" id="6.1.1.7" evidence="2"/>
<dbReference type="InterPro" id="IPR018164">
    <property type="entry name" value="Ala-tRNA-synth_IIc_N"/>
</dbReference>
<dbReference type="PANTHER" id="PTHR11777">
    <property type="entry name" value="ALANYL-TRNA SYNTHETASE"/>
    <property type="match status" value="1"/>
</dbReference>